<dbReference type="Pfam" id="PF00017">
    <property type="entry name" value="SH2"/>
    <property type="match status" value="1"/>
</dbReference>
<feature type="compositionally biased region" description="Basic and acidic residues" evidence="3">
    <location>
        <begin position="81"/>
        <end position="101"/>
    </location>
</feature>
<evidence type="ECO:0000256" key="1">
    <source>
        <dbReference type="ARBA" id="ARBA00022999"/>
    </source>
</evidence>
<proteinExistence type="predicted"/>
<dbReference type="PROSITE" id="PS50096">
    <property type="entry name" value="IQ"/>
    <property type="match status" value="1"/>
</dbReference>
<evidence type="ECO:0000256" key="2">
    <source>
        <dbReference type="PROSITE-ProRule" id="PRU00191"/>
    </source>
</evidence>
<evidence type="ECO:0000259" key="4">
    <source>
        <dbReference type="PROSITE" id="PS50001"/>
    </source>
</evidence>
<dbReference type="PANTHER" id="PTHR14388:SF22">
    <property type="entry name" value="SH2 DOMAIN-CONTAINING PROTEIN"/>
    <property type="match status" value="1"/>
</dbReference>
<dbReference type="PROSITE" id="PS50001">
    <property type="entry name" value="SH2"/>
    <property type="match status" value="1"/>
</dbReference>
<dbReference type="OrthoDB" id="6108017at2759"/>
<feature type="region of interest" description="Disordered" evidence="3">
    <location>
        <begin position="68"/>
        <end position="135"/>
    </location>
</feature>
<sequence>MSILNSTELSGWKCGSCRLFFKYWHQEELARLLERLGRAALVIQKNYRARICRRRFLSLLAEIRRQRQAQREREEREEEEERRRQQLEDERKRRLELEQENLRPVPLPRKKKPEPRPRSVLNTLPKAPHLAPVPRPRSKLFEATPFDNELNASLMLQPIDEERMKEKHLKKTNTIRWFKETQAKADLRDGGFPCWFHGMITRRQAEDLLIDRPLGCFLVRVGQSREGYTLTFRGADRCRHYMVEMQSNGKYVILGEDRAHSSLTDLVQYHTQVGIKPFMELLTLPCGQVSVLHSVLGSLLCVSYRL</sequence>
<dbReference type="RefSeq" id="XP_042589227.1">
    <property type="nucleotide sequence ID" value="XM_042733293.1"/>
</dbReference>
<dbReference type="SMART" id="SM00252">
    <property type="entry name" value="SH2"/>
    <property type="match status" value="1"/>
</dbReference>
<evidence type="ECO:0000256" key="3">
    <source>
        <dbReference type="SAM" id="MobiDB-lite"/>
    </source>
</evidence>
<dbReference type="AlphaFoldDB" id="A0A9Q9WTD4"/>
<dbReference type="Proteomes" id="UP001155660">
    <property type="component" value="Chromosome B10"/>
</dbReference>
<accession>A0A9Q9WTD4</accession>
<protein>
    <submittedName>
        <fullName evidence="5">SH2 domain-containing protein 4A-like</fullName>
    </submittedName>
</protein>
<dbReference type="PANTHER" id="PTHR14388">
    <property type="entry name" value="T CELL-SPECIFIC ADAPTER PROTEIN TSAD"/>
    <property type="match status" value="1"/>
</dbReference>
<organism evidence="5">
    <name type="scientific">Cyprinus carpio</name>
    <name type="common">Common carp</name>
    <dbReference type="NCBI Taxonomy" id="7962"/>
    <lineage>
        <taxon>Eukaryota</taxon>
        <taxon>Metazoa</taxon>
        <taxon>Chordata</taxon>
        <taxon>Craniata</taxon>
        <taxon>Vertebrata</taxon>
        <taxon>Euteleostomi</taxon>
        <taxon>Actinopterygii</taxon>
        <taxon>Neopterygii</taxon>
        <taxon>Teleostei</taxon>
        <taxon>Ostariophysi</taxon>
        <taxon>Cypriniformes</taxon>
        <taxon>Cyprinidae</taxon>
        <taxon>Cyprininae</taxon>
        <taxon>Cyprinus</taxon>
    </lineage>
</organism>
<feature type="domain" description="SH2" evidence="4">
    <location>
        <begin position="195"/>
        <end position="286"/>
    </location>
</feature>
<dbReference type="InterPro" id="IPR000980">
    <property type="entry name" value="SH2"/>
</dbReference>
<evidence type="ECO:0000313" key="5">
    <source>
        <dbReference type="RefSeq" id="XP_042589227.1"/>
    </source>
</evidence>
<dbReference type="GeneID" id="122138763"/>
<dbReference type="KEGG" id="ccar:122138763"/>
<dbReference type="GO" id="GO:0005737">
    <property type="term" value="C:cytoplasm"/>
    <property type="evidence" value="ECO:0007669"/>
    <property type="project" value="TreeGrafter"/>
</dbReference>
<keyword evidence="1 2" id="KW-0727">SH2 domain</keyword>
<reference evidence="5" key="1">
    <citation type="submission" date="2025-08" db="UniProtKB">
        <authorList>
            <consortium name="RefSeq"/>
        </authorList>
    </citation>
    <scope>IDENTIFICATION</scope>
    <source>
        <tissue evidence="5">Muscle</tissue>
    </source>
</reference>
<gene>
    <name evidence="5" type="primary">LOC122138763</name>
</gene>
<name>A0A9Q9WTD4_CYPCA</name>